<dbReference type="InterPro" id="IPR050275">
    <property type="entry name" value="PGM_Phosphatase"/>
</dbReference>
<feature type="binding site" evidence="2">
    <location>
        <begin position="15"/>
        <end position="22"/>
    </location>
    <ligand>
        <name>substrate</name>
    </ligand>
</feature>
<keyword evidence="4" id="KW-1185">Reference proteome</keyword>
<dbReference type="GO" id="GO:0005737">
    <property type="term" value="C:cytoplasm"/>
    <property type="evidence" value="ECO:0007669"/>
    <property type="project" value="TreeGrafter"/>
</dbReference>
<dbReference type="EMBL" id="JAAGXA010000001">
    <property type="protein sequence ID" value="NEN76771.1"/>
    <property type="molecule type" value="Genomic_DNA"/>
</dbReference>
<accession>A0A6P0HDJ3</accession>
<name>A0A6P0HDJ3_9ACTN</name>
<comment type="caution">
    <text evidence="3">The sequence shown here is derived from an EMBL/GenBank/DDBJ whole genome shotgun (WGS) entry which is preliminary data.</text>
</comment>
<dbReference type="GO" id="GO:0016791">
    <property type="term" value="F:phosphatase activity"/>
    <property type="evidence" value="ECO:0007669"/>
    <property type="project" value="TreeGrafter"/>
</dbReference>
<gene>
    <name evidence="3" type="ORF">G3T38_00600</name>
</gene>
<reference evidence="3 4" key="1">
    <citation type="journal article" date="2014" name="Int. J. Syst. Evol. Microbiol.">
        <title>Nocardioides zeae sp. nov., isolated from the stem of Zea mays.</title>
        <authorList>
            <person name="Glaeser S.P."/>
            <person name="McInroy J.A."/>
            <person name="Busse H.J."/>
            <person name="Kampfer P."/>
        </authorList>
    </citation>
    <scope>NUCLEOTIDE SEQUENCE [LARGE SCALE GENOMIC DNA]</scope>
    <source>
        <strain evidence="3 4">JCM 30728</strain>
    </source>
</reference>
<sequence>MSGLRAGIRALVLLRHGQTTWNAEHRIQGQVDAELSATGRAQAARVAPYVASLGPVAIWSSDLQRAAVTAAQVGDACGLPVRTDERLREFGLGEREGVTHGEYAAAHPAEYEHFVTGRWSAVPGAETLTEVRTRLEACLDELADAVAPGETAVVVSHGAALRVAVEALVAGTQSEPSAYAGMHNCGVAVLQERPLRRDDEPRWRLVAYNRTVEELSATQGDPRFASVRATG</sequence>
<dbReference type="PROSITE" id="PS00175">
    <property type="entry name" value="PG_MUTASE"/>
    <property type="match status" value="1"/>
</dbReference>
<dbReference type="CDD" id="cd07067">
    <property type="entry name" value="HP_PGM_like"/>
    <property type="match status" value="1"/>
</dbReference>
<evidence type="ECO:0000256" key="1">
    <source>
        <dbReference type="PIRSR" id="PIRSR613078-1"/>
    </source>
</evidence>
<dbReference type="SMART" id="SM00855">
    <property type="entry name" value="PGAM"/>
    <property type="match status" value="1"/>
</dbReference>
<dbReference type="PANTHER" id="PTHR48100">
    <property type="entry name" value="BROAD-SPECIFICITY PHOSPHATASE YOR283W-RELATED"/>
    <property type="match status" value="1"/>
</dbReference>
<feature type="binding site" evidence="2">
    <location>
        <position position="65"/>
    </location>
    <ligand>
        <name>substrate</name>
    </ligand>
</feature>
<evidence type="ECO:0000313" key="4">
    <source>
        <dbReference type="Proteomes" id="UP000468687"/>
    </source>
</evidence>
<dbReference type="InterPro" id="IPR001345">
    <property type="entry name" value="PG/BPGM_mutase_AS"/>
</dbReference>
<feature type="active site" description="Proton donor/acceptor" evidence="1">
    <location>
        <position position="89"/>
    </location>
</feature>
<dbReference type="Pfam" id="PF00300">
    <property type="entry name" value="His_Phos_1"/>
    <property type="match status" value="1"/>
</dbReference>
<dbReference type="PANTHER" id="PTHR48100:SF62">
    <property type="entry name" value="GLUCOSYL-3-PHOSPHOGLYCERATE PHOSPHATASE"/>
    <property type="match status" value="1"/>
</dbReference>
<dbReference type="RefSeq" id="WP_163770141.1">
    <property type="nucleotide sequence ID" value="NZ_JAAGXA010000001.1"/>
</dbReference>
<dbReference type="Proteomes" id="UP000468687">
    <property type="component" value="Unassembled WGS sequence"/>
</dbReference>
<organism evidence="3 4">
    <name type="scientific">Nocardioides zeae</name>
    <dbReference type="NCBI Taxonomy" id="1457234"/>
    <lineage>
        <taxon>Bacteria</taxon>
        <taxon>Bacillati</taxon>
        <taxon>Actinomycetota</taxon>
        <taxon>Actinomycetes</taxon>
        <taxon>Propionibacteriales</taxon>
        <taxon>Nocardioidaceae</taxon>
        <taxon>Nocardioides</taxon>
    </lineage>
</organism>
<feature type="active site" description="Tele-phosphohistidine intermediate" evidence="1">
    <location>
        <position position="16"/>
    </location>
</feature>
<dbReference type="SUPFAM" id="SSF53254">
    <property type="entry name" value="Phosphoglycerate mutase-like"/>
    <property type="match status" value="1"/>
</dbReference>
<evidence type="ECO:0000313" key="3">
    <source>
        <dbReference type="EMBL" id="NEN76771.1"/>
    </source>
</evidence>
<dbReference type="InterPro" id="IPR029033">
    <property type="entry name" value="His_PPase_superfam"/>
</dbReference>
<dbReference type="InterPro" id="IPR013078">
    <property type="entry name" value="His_Pase_superF_clade-1"/>
</dbReference>
<evidence type="ECO:0000256" key="2">
    <source>
        <dbReference type="PIRSR" id="PIRSR613078-2"/>
    </source>
</evidence>
<proteinExistence type="predicted"/>
<dbReference type="AlphaFoldDB" id="A0A6P0HDJ3"/>
<dbReference type="Gene3D" id="3.40.50.1240">
    <property type="entry name" value="Phosphoglycerate mutase-like"/>
    <property type="match status" value="1"/>
</dbReference>
<protein>
    <submittedName>
        <fullName evidence="3">Histidine phosphatase family protein</fullName>
    </submittedName>
</protein>